<keyword evidence="2" id="KW-1185">Reference proteome</keyword>
<gene>
    <name evidence="1" type="ORF">B0A55_02252</name>
</gene>
<dbReference type="EMBL" id="NAJQ01000104">
    <property type="protein sequence ID" value="TKA78824.1"/>
    <property type="molecule type" value="Genomic_DNA"/>
</dbReference>
<comment type="caution">
    <text evidence="1">The sequence shown here is derived from an EMBL/GenBank/DDBJ whole genome shotgun (WGS) entry which is preliminary data.</text>
</comment>
<accession>A0A4U0XN83</accession>
<reference evidence="1 2" key="1">
    <citation type="submission" date="2017-03" db="EMBL/GenBank/DDBJ databases">
        <title>Genomes of endolithic fungi from Antarctica.</title>
        <authorList>
            <person name="Coleine C."/>
            <person name="Masonjones S."/>
            <person name="Stajich J.E."/>
        </authorList>
    </citation>
    <scope>NUCLEOTIDE SEQUENCE [LARGE SCALE GENOMIC DNA]</scope>
    <source>
        <strain evidence="1 2">CCFEE 5184</strain>
    </source>
</reference>
<dbReference type="Proteomes" id="UP000309340">
    <property type="component" value="Unassembled WGS sequence"/>
</dbReference>
<organism evidence="1 2">
    <name type="scientific">Friedmanniomyces simplex</name>
    <dbReference type="NCBI Taxonomy" id="329884"/>
    <lineage>
        <taxon>Eukaryota</taxon>
        <taxon>Fungi</taxon>
        <taxon>Dikarya</taxon>
        <taxon>Ascomycota</taxon>
        <taxon>Pezizomycotina</taxon>
        <taxon>Dothideomycetes</taxon>
        <taxon>Dothideomycetidae</taxon>
        <taxon>Mycosphaerellales</taxon>
        <taxon>Teratosphaeriaceae</taxon>
        <taxon>Friedmanniomyces</taxon>
    </lineage>
</organism>
<evidence type="ECO:0000313" key="2">
    <source>
        <dbReference type="Proteomes" id="UP000309340"/>
    </source>
</evidence>
<name>A0A4U0XN83_9PEZI</name>
<protein>
    <submittedName>
        <fullName evidence="1">Uncharacterized protein</fullName>
    </submittedName>
</protein>
<dbReference type="AlphaFoldDB" id="A0A4U0XN83"/>
<evidence type="ECO:0000313" key="1">
    <source>
        <dbReference type="EMBL" id="TKA78824.1"/>
    </source>
</evidence>
<sequence length="81" mass="8882">MDGIKSYVAKCHGTQDGDPEKDIPLAFPSGPDAYVRVKQSLELELELELKTLEEWGEAIKATDYDAVGRSELATGVPWSKS</sequence>
<proteinExistence type="predicted"/>